<comment type="cofactor">
    <cofactor evidence="9">
        <name>Mg(2+)</name>
        <dbReference type="ChEBI" id="CHEBI:18420"/>
    </cofactor>
</comment>
<dbReference type="Pfam" id="PF01225">
    <property type="entry name" value="Mur_ligase"/>
    <property type="match status" value="1"/>
</dbReference>
<feature type="domain" description="Mur ligase C-terminal" evidence="12">
    <location>
        <begin position="355"/>
        <end position="477"/>
    </location>
</feature>
<dbReference type="SUPFAM" id="SSF51984">
    <property type="entry name" value="MurCD N-terminal domain"/>
    <property type="match status" value="1"/>
</dbReference>
<proteinExistence type="inferred from homology"/>
<dbReference type="Pfam" id="PF02875">
    <property type="entry name" value="Mur_ligase_C"/>
    <property type="match status" value="1"/>
</dbReference>
<evidence type="ECO:0000256" key="2">
    <source>
        <dbReference type="ARBA" id="ARBA00022618"/>
    </source>
</evidence>
<dbReference type="HAMAP" id="MF_02020">
    <property type="entry name" value="Mpl"/>
    <property type="match status" value="1"/>
</dbReference>
<keyword evidence="5 9" id="KW-0133">Cell shape</keyword>
<keyword evidence="2 9" id="KW-0132">Cell division</keyword>
<dbReference type="InterPro" id="IPR004101">
    <property type="entry name" value="Mur_ligase_C"/>
</dbReference>
<dbReference type="GO" id="GO:0016874">
    <property type="term" value="F:ligase activity"/>
    <property type="evidence" value="ECO:0007669"/>
    <property type="project" value="UniProtKB-KW"/>
</dbReference>
<dbReference type="RefSeq" id="WP_162348511.1">
    <property type="nucleotide sequence ID" value="NZ_QOVG01000002.1"/>
</dbReference>
<evidence type="ECO:0000259" key="12">
    <source>
        <dbReference type="Pfam" id="PF02875"/>
    </source>
</evidence>
<dbReference type="InterPro" id="IPR005757">
    <property type="entry name" value="Mpl"/>
</dbReference>
<dbReference type="EMBL" id="QOVG01000002">
    <property type="protein sequence ID" value="NDK37943.1"/>
    <property type="molecule type" value="Genomic_DNA"/>
</dbReference>
<accession>A0ABX0AFI4</accession>
<comment type="caution">
    <text evidence="14">The sequence shown here is derived from an EMBL/GenBank/DDBJ whole genome shotgun (WGS) entry which is preliminary data.</text>
</comment>
<keyword evidence="9" id="KW-0460">Magnesium</keyword>
<comment type="function">
    <text evidence="9">Reutilizes the intact tripeptide L-alanyl-gamma-D-glutamyl-meso-diaminopimelate by linking it to UDP-N-acetylmuramate.</text>
</comment>
<protein>
    <recommendedName>
        <fullName evidence="9">UDP-N-acetylmuramate--L-alanyl-gamma-D-glutamyl-meso-2,6-diaminoheptandioate ligase</fullName>
        <ecNumber evidence="9">6.3.2.45</ecNumber>
    </recommendedName>
    <alternativeName>
        <fullName evidence="9">Murein peptide ligase</fullName>
    </alternativeName>
    <alternativeName>
        <fullName evidence="9">UDP-N-acetylmuramate:L-alanyl-gamma-D-glutamyl-meso-diaminopimelate ligase</fullName>
    </alternativeName>
</protein>
<organism evidence="14 15">
    <name type="scientific">Pseudoxanthomonas gei</name>
    <dbReference type="NCBI Taxonomy" id="1383030"/>
    <lineage>
        <taxon>Bacteria</taxon>
        <taxon>Pseudomonadati</taxon>
        <taxon>Pseudomonadota</taxon>
        <taxon>Gammaproteobacteria</taxon>
        <taxon>Lysobacterales</taxon>
        <taxon>Lysobacteraceae</taxon>
        <taxon>Pseudoxanthomonas</taxon>
    </lineage>
</organism>
<comment type="catalytic activity">
    <reaction evidence="9">
        <text>UDP-N-acetyl-alpha-D-muramate + L-alanyl-gamma-D-glutamyl-meso-2,6-diaminopimelate + ATP = UDP-N-acetyl-alpha-D-muramoyl-L-alanyl-gamma-D-glutamyl-meso-2,6-diaminopimelate + ADP + phosphate + H(+)</text>
        <dbReference type="Rhea" id="RHEA:29563"/>
        <dbReference type="ChEBI" id="CHEBI:15378"/>
        <dbReference type="ChEBI" id="CHEBI:30616"/>
        <dbReference type="ChEBI" id="CHEBI:43474"/>
        <dbReference type="ChEBI" id="CHEBI:61401"/>
        <dbReference type="ChEBI" id="CHEBI:70757"/>
        <dbReference type="ChEBI" id="CHEBI:83905"/>
        <dbReference type="ChEBI" id="CHEBI:456216"/>
        <dbReference type="EC" id="6.3.2.45"/>
    </reaction>
</comment>
<dbReference type="InterPro" id="IPR000713">
    <property type="entry name" value="Mur_ligase_N"/>
</dbReference>
<keyword evidence="1 9" id="KW-0436">Ligase</keyword>
<evidence type="ECO:0000313" key="14">
    <source>
        <dbReference type="EMBL" id="NDK37943.1"/>
    </source>
</evidence>
<feature type="binding site" evidence="9">
    <location>
        <begin position="111"/>
        <end position="117"/>
    </location>
    <ligand>
        <name>ATP</name>
        <dbReference type="ChEBI" id="CHEBI:30616"/>
    </ligand>
</feature>
<evidence type="ECO:0000256" key="3">
    <source>
        <dbReference type="ARBA" id="ARBA00022741"/>
    </source>
</evidence>
<evidence type="ECO:0000259" key="13">
    <source>
        <dbReference type="Pfam" id="PF08245"/>
    </source>
</evidence>
<dbReference type="Gene3D" id="3.90.190.20">
    <property type="entry name" value="Mur ligase, C-terminal domain"/>
    <property type="match status" value="1"/>
</dbReference>
<dbReference type="NCBIfam" id="TIGR01081">
    <property type="entry name" value="mpl"/>
    <property type="match status" value="1"/>
</dbReference>
<dbReference type="InterPro" id="IPR036565">
    <property type="entry name" value="Mur-like_cat_sf"/>
</dbReference>
<feature type="domain" description="Mur ligase central" evidence="13">
    <location>
        <begin position="109"/>
        <end position="333"/>
    </location>
</feature>
<dbReference type="InterPro" id="IPR013221">
    <property type="entry name" value="Mur_ligase_cen"/>
</dbReference>
<dbReference type="InterPro" id="IPR050061">
    <property type="entry name" value="MurCDEF_pg_biosynth"/>
</dbReference>
<dbReference type="Gene3D" id="3.40.50.720">
    <property type="entry name" value="NAD(P)-binding Rossmann-like Domain"/>
    <property type="match status" value="1"/>
</dbReference>
<evidence type="ECO:0000256" key="7">
    <source>
        <dbReference type="ARBA" id="ARBA00023306"/>
    </source>
</evidence>
<feature type="region of interest" description="Disordered" evidence="10">
    <location>
        <begin position="159"/>
        <end position="178"/>
    </location>
</feature>
<evidence type="ECO:0000259" key="11">
    <source>
        <dbReference type="Pfam" id="PF01225"/>
    </source>
</evidence>
<gene>
    <name evidence="9 14" type="primary">mpl</name>
    <name evidence="14" type="ORF">DT603_03700</name>
</gene>
<keyword evidence="3 9" id="KW-0547">Nucleotide-binding</keyword>
<evidence type="ECO:0000256" key="1">
    <source>
        <dbReference type="ARBA" id="ARBA00022598"/>
    </source>
</evidence>
<evidence type="ECO:0000256" key="9">
    <source>
        <dbReference type="HAMAP-Rule" id="MF_02020"/>
    </source>
</evidence>
<keyword evidence="4 9" id="KW-0067">ATP-binding</keyword>
<feature type="domain" description="Mur ligase N-terminal catalytic" evidence="11">
    <location>
        <begin position="4"/>
        <end position="98"/>
    </location>
</feature>
<evidence type="ECO:0000256" key="8">
    <source>
        <dbReference type="ARBA" id="ARBA00023316"/>
    </source>
</evidence>
<reference evidence="14 15" key="1">
    <citation type="submission" date="2018-07" db="EMBL/GenBank/DDBJ databases">
        <title>Whole genome Sequencing of Pseudoxanthomonas gei KCTC 32298 (T).</title>
        <authorList>
            <person name="Kumar S."/>
            <person name="Bansal K."/>
            <person name="Kaur A."/>
            <person name="Patil P."/>
            <person name="Sharma S."/>
            <person name="Patil P.B."/>
        </authorList>
    </citation>
    <scope>NUCLEOTIDE SEQUENCE [LARGE SCALE GENOMIC DNA]</scope>
    <source>
        <strain evidence="14 15">KCTC 32298</strain>
    </source>
</reference>
<dbReference type="EC" id="6.3.2.45" evidence="9"/>
<evidence type="ECO:0000256" key="4">
    <source>
        <dbReference type="ARBA" id="ARBA00022840"/>
    </source>
</evidence>
<keyword evidence="15" id="KW-1185">Reference proteome</keyword>
<dbReference type="SUPFAM" id="SSF53244">
    <property type="entry name" value="MurD-like peptide ligases, peptide-binding domain"/>
    <property type="match status" value="1"/>
</dbReference>
<evidence type="ECO:0000256" key="5">
    <source>
        <dbReference type="ARBA" id="ARBA00022960"/>
    </source>
</evidence>
<keyword evidence="7 9" id="KW-0131">Cell cycle</keyword>
<name>A0ABX0AFI4_9GAMM</name>
<dbReference type="SUPFAM" id="SSF53623">
    <property type="entry name" value="MurD-like peptide ligases, catalytic domain"/>
    <property type="match status" value="1"/>
</dbReference>
<evidence type="ECO:0000256" key="10">
    <source>
        <dbReference type="SAM" id="MobiDB-lite"/>
    </source>
</evidence>
<keyword evidence="8 9" id="KW-0961">Cell wall biogenesis/degradation</keyword>
<dbReference type="PANTHER" id="PTHR43445">
    <property type="entry name" value="UDP-N-ACETYLMURAMATE--L-ALANINE LIGASE-RELATED"/>
    <property type="match status" value="1"/>
</dbReference>
<dbReference type="Gene3D" id="3.40.1190.10">
    <property type="entry name" value="Mur-like, catalytic domain"/>
    <property type="match status" value="1"/>
</dbReference>
<keyword evidence="6 9" id="KW-0573">Peptidoglycan synthesis</keyword>
<comment type="similarity">
    <text evidence="9">Belongs to the MurCDEF family. Mpl subfamily.</text>
</comment>
<dbReference type="Pfam" id="PF08245">
    <property type="entry name" value="Mur_ligase_M"/>
    <property type="match status" value="1"/>
</dbReference>
<dbReference type="PANTHER" id="PTHR43445:SF5">
    <property type="entry name" value="UDP-N-ACETYLMURAMATE--L-ALANYL-GAMMA-D-GLUTAMYL-MESO-2,6-DIAMINOHEPTANDIOATE LIGASE"/>
    <property type="match status" value="1"/>
</dbReference>
<sequence length="492" mass="51784">MSKLHILGIAGTFMGGVAALARELGHAVEGSDQAIYPPMSTQLETLGIPFSQGYLAGNISDDCDEVVVGNALSRGNPAVEAVLDQGRKYTSGAQWLAENVLPGRDTIAVAGTHGKTTTTTILAYLLEAAGRNPGFLIGGVAEDFGVSARIGGLPPHPRGASFGASGATHHLPPQAREGNLSQPAAAGFPFVVEADEYDTAFFDKRSKFVHYRPLVAILNNLEYDHADIFPDIAAIQRQFHHLVRTVPQRGRLIVNGQDARLAEVLAMGCWTPVERFGLQDESADAPLDWSARLLNGDGSAFAVLHHGNEIGAVRWPMLGRHNVLNGLAALAAAHAVGVDIAAVIPALADFRSVKRRLEVIGQANGITIYDDFAHHPTAIQTTLQGLRAKVGSARIVVAMEPRSNSMRLGAHADALAPSLDGADAVVFLHRPELAWDAGSVVAAIRGQAHAVADADALIAMLKTIAGAGDHVVFMSNGGFDGAPRRFLAALDG</sequence>
<dbReference type="InterPro" id="IPR036615">
    <property type="entry name" value="Mur_ligase_C_dom_sf"/>
</dbReference>
<dbReference type="Proteomes" id="UP001429354">
    <property type="component" value="Unassembled WGS sequence"/>
</dbReference>
<comment type="pathway">
    <text evidence="9">Cell wall biogenesis; peptidoglycan recycling.</text>
</comment>
<evidence type="ECO:0000313" key="15">
    <source>
        <dbReference type="Proteomes" id="UP001429354"/>
    </source>
</evidence>
<evidence type="ECO:0000256" key="6">
    <source>
        <dbReference type="ARBA" id="ARBA00022984"/>
    </source>
</evidence>